<feature type="compositionally biased region" description="Basic residues" evidence="1">
    <location>
        <begin position="22"/>
        <end position="32"/>
    </location>
</feature>
<organism evidence="2 3">
    <name type="scientific">Streptomyces viridiviolaceus</name>
    <dbReference type="NCBI Taxonomy" id="68282"/>
    <lineage>
        <taxon>Bacteria</taxon>
        <taxon>Bacillati</taxon>
        <taxon>Actinomycetota</taxon>
        <taxon>Actinomycetes</taxon>
        <taxon>Kitasatosporales</taxon>
        <taxon>Streptomycetaceae</taxon>
        <taxon>Streptomyces</taxon>
    </lineage>
</organism>
<gene>
    <name evidence="2" type="ORF">ACFQMH_13160</name>
</gene>
<evidence type="ECO:0000313" key="2">
    <source>
        <dbReference type="EMBL" id="MFC7012646.1"/>
    </source>
</evidence>
<dbReference type="EMBL" id="JBHSYM010000025">
    <property type="protein sequence ID" value="MFC7012646.1"/>
    <property type="molecule type" value="Genomic_DNA"/>
</dbReference>
<feature type="region of interest" description="Disordered" evidence="1">
    <location>
        <begin position="1"/>
        <end position="65"/>
    </location>
</feature>
<protein>
    <submittedName>
        <fullName evidence="2">Uncharacterized protein</fullName>
    </submittedName>
</protein>
<name>A0ABW2E1L0_9ACTN</name>
<dbReference type="RefSeq" id="WP_385869132.1">
    <property type="nucleotide sequence ID" value="NZ_JBHSYM010000025.1"/>
</dbReference>
<feature type="compositionally biased region" description="Low complexity" evidence="1">
    <location>
        <begin position="34"/>
        <end position="46"/>
    </location>
</feature>
<dbReference type="Proteomes" id="UP001596409">
    <property type="component" value="Unassembled WGS sequence"/>
</dbReference>
<evidence type="ECO:0000256" key="1">
    <source>
        <dbReference type="SAM" id="MobiDB-lite"/>
    </source>
</evidence>
<evidence type="ECO:0000313" key="3">
    <source>
        <dbReference type="Proteomes" id="UP001596409"/>
    </source>
</evidence>
<reference evidence="3" key="1">
    <citation type="journal article" date="2019" name="Int. J. Syst. Evol. Microbiol.">
        <title>The Global Catalogue of Microorganisms (GCM) 10K type strain sequencing project: providing services to taxonomists for standard genome sequencing and annotation.</title>
        <authorList>
            <consortium name="The Broad Institute Genomics Platform"/>
            <consortium name="The Broad Institute Genome Sequencing Center for Infectious Disease"/>
            <person name="Wu L."/>
            <person name="Ma J."/>
        </authorList>
    </citation>
    <scope>NUCLEOTIDE SEQUENCE [LARGE SCALE GENOMIC DNA]</scope>
    <source>
        <strain evidence="3">JCM 4855</strain>
    </source>
</reference>
<feature type="non-terminal residue" evidence="2">
    <location>
        <position position="1"/>
    </location>
</feature>
<sequence>RRSDRGARAALRRSDRGQSCRLGRHGWARRHPVSAGRAARAAPASADGHVVTGAAPPRPRRTVTS</sequence>
<accession>A0ABW2E1L0</accession>
<comment type="caution">
    <text evidence="2">The sequence shown here is derived from an EMBL/GenBank/DDBJ whole genome shotgun (WGS) entry which is preliminary data.</text>
</comment>
<proteinExistence type="predicted"/>
<feature type="compositionally biased region" description="Basic and acidic residues" evidence="1">
    <location>
        <begin position="1"/>
        <end position="18"/>
    </location>
</feature>
<keyword evidence="3" id="KW-1185">Reference proteome</keyword>